<feature type="domain" description="Tail specific protease" evidence="3">
    <location>
        <begin position="353"/>
        <end position="431"/>
    </location>
</feature>
<feature type="domain" description="CPAF-like PDZ" evidence="4">
    <location>
        <begin position="151"/>
        <end position="266"/>
    </location>
</feature>
<accession>A0A7C8I971</accession>
<proteinExistence type="predicted"/>
<sequence>MWAQSLFLASVALVAAQSDESTSAVRPRPTSTTDEPCGIVASAAAAFETAIPAQTAFECLDSVPVDVQGNSKLIDELKLVWQWQSEISWLKNPPAEWEWGPIDIEKELDNVKANLESFSSEYAVQLAIQNITIRTGNYHFNYQPDILQIFSFYRLFSVVSISEDGKALPKLYEFSDATLLNVSSDVSEITAINGVEAFEYLKKLAVGEQYIDTDGGFNSLLAKGDTLTKGAFYRQTNYDGASTNVTFANGTSVVIESIAEANQDFTGVFDGQSFFENFCTGSISGMSPEANAKTSLDPKSNPGHLGHKPLIPHHINYLHKRQEIPSSGYADAVVEDDSGAIAGYFLNGNGYDNVAVLKIITFAPESDATGDNFQAAIQKFLAKCISEKKEKLIIDLRENGGGATHLLLDAFMQLFPEQEPFSGQRYRATEEFISIGNVVEAIHKNDTLERRYERWAMGKIEETYRYWAYWEFETPKGETWGSFDDFDGPYKLNSDNFTSLMRYNYSNDNLISVIPPGFAFLNSTSRPTPFQASNIVMYTDALCGSACVSFHEELKNIAGVKSITVGGRAETGPIQVVAGTKGGEVIPLYFYPYYASTLINITEELRDPSLLPSQKVKDLASVEQVLIRAGDASSRVQSQDQIRKGDTSATPLQFIYEAADCKIFYTASTFADPDAAWKQAWDAFQDDTKCVEGSTAHKSAISGGWKPFGASEVKDENLPDPSGSGSTTDENAVAGQNGNGDKKGAASGLRVGSVMVAVGLTVVMAFL</sequence>
<keyword evidence="6" id="KW-1185">Reference proteome</keyword>
<dbReference type="InterPro" id="IPR056186">
    <property type="entry name" value="PDZ_CPAF-rel"/>
</dbReference>
<reference evidence="5 6" key="1">
    <citation type="submission" date="2020-01" db="EMBL/GenBank/DDBJ databases">
        <authorList>
            <consortium name="DOE Joint Genome Institute"/>
            <person name="Haridas S."/>
            <person name="Albert R."/>
            <person name="Binder M."/>
            <person name="Bloem J."/>
            <person name="Labutti K."/>
            <person name="Salamov A."/>
            <person name="Andreopoulos B."/>
            <person name="Baker S.E."/>
            <person name="Barry K."/>
            <person name="Bills G."/>
            <person name="Bluhm B.H."/>
            <person name="Cannon C."/>
            <person name="Castanera R."/>
            <person name="Culley D.E."/>
            <person name="Daum C."/>
            <person name="Ezra D."/>
            <person name="Gonzalez J.B."/>
            <person name="Henrissat B."/>
            <person name="Kuo A."/>
            <person name="Liang C."/>
            <person name="Lipzen A."/>
            <person name="Lutzoni F."/>
            <person name="Magnuson J."/>
            <person name="Mondo S."/>
            <person name="Nolan M."/>
            <person name="Ohm R."/>
            <person name="Pangilinan J."/>
            <person name="Park H.-J.H."/>
            <person name="Ramirez L."/>
            <person name="Alfaro M."/>
            <person name="Sun H."/>
            <person name="Tritt A."/>
            <person name="Yoshinaga Y."/>
            <person name="Zwiers L.-H.L."/>
            <person name="Turgeon B.G."/>
            <person name="Goodwin S.B."/>
            <person name="Spatafora J.W."/>
            <person name="Crous P.W."/>
            <person name="Grigoriev I.V."/>
        </authorList>
    </citation>
    <scope>NUCLEOTIDE SEQUENCE [LARGE SCALE GENOMIC DNA]</scope>
    <source>
        <strain evidence="5 6">CBS 611.86</strain>
    </source>
</reference>
<evidence type="ECO:0000313" key="6">
    <source>
        <dbReference type="Proteomes" id="UP000481861"/>
    </source>
</evidence>
<dbReference type="PANTHER" id="PTHR37049:SF4">
    <property type="entry name" value="RHODANESE DOMAIN-CONTAINING PROTEIN"/>
    <property type="match status" value="1"/>
</dbReference>
<feature type="compositionally biased region" description="Polar residues" evidence="1">
    <location>
        <begin position="723"/>
        <end position="736"/>
    </location>
</feature>
<name>A0A7C8I971_9PLEO</name>
<evidence type="ECO:0000313" key="5">
    <source>
        <dbReference type="EMBL" id="KAF2872426.1"/>
    </source>
</evidence>
<dbReference type="Pfam" id="PF23658">
    <property type="entry name" value="PDZ_CPAF_rel"/>
    <property type="match status" value="1"/>
</dbReference>
<dbReference type="EMBL" id="JAADJZ010000009">
    <property type="protein sequence ID" value="KAF2872426.1"/>
    <property type="molecule type" value="Genomic_DNA"/>
</dbReference>
<evidence type="ECO:0000259" key="4">
    <source>
        <dbReference type="Pfam" id="PF23658"/>
    </source>
</evidence>
<feature type="region of interest" description="Disordered" evidence="1">
    <location>
        <begin position="710"/>
        <end position="744"/>
    </location>
</feature>
<dbReference type="InterPro" id="IPR005151">
    <property type="entry name" value="Tail-specific_protease"/>
</dbReference>
<feature type="chain" id="PRO_5028992163" evidence="2">
    <location>
        <begin position="17"/>
        <end position="767"/>
    </location>
</feature>
<dbReference type="SUPFAM" id="SSF52096">
    <property type="entry name" value="ClpP/crotonase"/>
    <property type="match status" value="1"/>
</dbReference>
<dbReference type="PANTHER" id="PTHR37049">
    <property type="entry name" value="PEPTIDASE S41 FAMILY PROTEIN"/>
    <property type="match status" value="1"/>
</dbReference>
<comment type="caution">
    <text evidence="5">The sequence shown here is derived from an EMBL/GenBank/DDBJ whole genome shotgun (WGS) entry which is preliminary data.</text>
</comment>
<dbReference type="Proteomes" id="UP000481861">
    <property type="component" value="Unassembled WGS sequence"/>
</dbReference>
<evidence type="ECO:0000256" key="2">
    <source>
        <dbReference type="SAM" id="SignalP"/>
    </source>
</evidence>
<evidence type="ECO:0000259" key="3">
    <source>
        <dbReference type="Pfam" id="PF03572"/>
    </source>
</evidence>
<dbReference type="Gene3D" id="3.90.226.10">
    <property type="entry name" value="2-enoyl-CoA Hydratase, Chain A, domain 1"/>
    <property type="match status" value="1"/>
</dbReference>
<dbReference type="GO" id="GO:0006508">
    <property type="term" value="P:proteolysis"/>
    <property type="evidence" value="ECO:0007669"/>
    <property type="project" value="InterPro"/>
</dbReference>
<evidence type="ECO:0000256" key="1">
    <source>
        <dbReference type="SAM" id="MobiDB-lite"/>
    </source>
</evidence>
<dbReference type="AlphaFoldDB" id="A0A7C8I971"/>
<feature type="signal peptide" evidence="2">
    <location>
        <begin position="1"/>
        <end position="16"/>
    </location>
</feature>
<dbReference type="OrthoDB" id="27214at2759"/>
<organism evidence="5 6">
    <name type="scientific">Massariosphaeria phaeospora</name>
    <dbReference type="NCBI Taxonomy" id="100035"/>
    <lineage>
        <taxon>Eukaryota</taxon>
        <taxon>Fungi</taxon>
        <taxon>Dikarya</taxon>
        <taxon>Ascomycota</taxon>
        <taxon>Pezizomycotina</taxon>
        <taxon>Dothideomycetes</taxon>
        <taxon>Pleosporomycetidae</taxon>
        <taxon>Pleosporales</taxon>
        <taxon>Pleosporales incertae sedis</taxon>
        <taxon>Massariosphaeria</taxon>
    </lineage>
</organism>
<dbReference type="Pfam" id="PF03572">
    <property type="entry name" value="Peptidase_S41"/>
    <property type="match status" value="1"/>
</dbReference>
<dbReference type="InterPro" id="IPR052766">
    <property type="entry name" value="S41A_metabolite_peptidase"/>
</dbReference>
<dbReference type="InterPro" id="IPR029045">
    <property type="entry name" value="ClpP/crotonase-like_dom_sf"/>
</dbReference>
<keyword evidence="2" id="KW-0732">Signal</keyword>
<protein>
    <submittedName>
        <fullName evidence="5">Uncharacterized protein</fullName>
    </submittedName>
</protein>
<gene>
    <name evidence="5" type="ORF">BDV95DRAFT_606042</name>
</gene>
<dbReference type="GO" id="GO:0008236">
    <property type="term" value="F:serine-type peptidase activity"/>
    <property type="evidence" value="ECO:0007669"/>
    <property type="project" value="InterPro"/>
</dbReference>